<proteinExistence type="predicted"/>
<dbReference type="EMBL" id="GBRH01254204">
    <property type="protein sequence ID" value="JAD43691.1"/>
    <property type="molecule type" value="Transcribed_RNA"/>
</dbReference>
<reference evidence="1" key="1">
    <citation type="submission" date="2014-09" db="EMBL/GenBank/DDBJ databases">
        <authorList>
            <person name="Magalhaes I.L.F."/>
            <person name="Oliveira U."/>
            <person name="Santos F.R."/>
            <person name="Vidigal T.H.D.A."/>
            <person name="Brescovit A.D."/>
            <person name="Santos A.J."/>
        </authorList>
    </citation>
    <scope>NUCLEOTIDE SEQUENCE</scope>
    <source>
        <tissue evidence="1">Shoot tissue taken approximately 20 cm above the soil surface</tissue>
    </source>
</reference>
<accession>A0A0A8ZXX8</accession>
<organism evidence="1">
    <name type="scientific">Arundo donax</name>
    <name type="common">Giant reed</name>
    <name type="synonym">Donax arundinaceus</name>
    <dbReference type="NCBI Taxonomy" id="35708"/>
    <lineage>
        <taxon>Eukaryota</taxon>
        <taxon>Viridiplantae</taxon>
        <taxon>Streptophyta</taxon>
        <taxon>Embryophyta</taxon>
        <taxon>Tracheophyta</taxon>
        <taxon>Spermatophyta</taxon>
        <taxon>Magnoliopsida</taxon>
        <taxon>Liliopsida</taxon>
        <taxon>Poales</taxon>
        <taxon>Poaceae</taxon>
        <taxon>PACMAD clade</taxon>
        <taxon>Arundinoideae</taxon>
        <taxon>Arundineae</taxon>
        <taxon>Arundo</taxon>
    </lineage>
</organism>
<evidence type="ECO:0000313" key="1">
    <source>
        <dbReference type="EMBL" id="JAD43691.1"/>
    </source>
</evidence>
<dbReference type="AlphaFoldDB" id="A0A0A8ZXX8"/>
<sequence>MKPFDIIMFYPLPKKKNIPPTFIMKPKKIDRQLPLPSSHLQIVHIRVFIIIFYSHEGFYLHVAQIKDVISLPNIQ</sequence>
<name>A0A0A8ZXX8_ARUDO</name>
<protein>
    <submittedName>
        <fullName evidence="1">Uncharacterized protein</fullName>
    </submittedName>
</protein>
<reference evidence="1" key="2">
    <citation type="journal article" date="2015" name="Data Brief">
        <title>Shoot transcriptome of the giant reed, Arundo donax.</title>
        <authorList>
            <person name="Barrero R.A."/>
            <person name="Guerrero F.D."/>
            <person name="Moolhuijzen P."/>
            <person name="Goolsby J.A."/>
            <person name="Tidwell J."/>
            <person name="Bellgard S.E."/>
            <person name="Bellgard M.I."/>
        </authorList>
    </citation>
    <scope>NUCLEOTIDE SEQUENCE</scope>
    <source>
        <tissue evidence="1">Shoot tissue taken approximately 20 cm above the soil surface</tissue>
    </source>
</reference>